<keyword evidence="2" id="KW-1185">Reference proteome</keyword>
<sequence length="91" mass="9602">MSPTIHVWLGNRQAVQGEDRQALPGKRCTSVTIRPDASLLEAASEITSPNGVWAAHSDAAAPAWVASTDPALAELLAAHYGCELRDPDPEA</sequence>
<reference evidence="1" key="1">
    <citation type="submission" date="2021-01" db="EMBL/GenBank/DDBJ databases">
        <title>Whole genome shotgun sequence of Acrocarpospora phusangensis NBRC 108782.</title>
        <authorList>
            <person name="Komaki H."/>
            <person name="Tamura T."/>
        </authorList>
    </citation>
    <scope>NUCLEOTIDE SEQUENCE</scope>
    <source>
        <strain evidence="1">NBRC 108782</strain>
    </source>
</reference>
<dbReference type="EMBL" id="BOOA01000108">
    <property type="protein sequence ID" value="GIH29076.1"/>
    <property type="molecule type" value="Genomic_DNA"/>
</dbReference>
<gene>
    <name evidence="1" type="ORF">Aph01nite_73860</name>
</gene>
<dbReference type="RefSeq" id="WP_204045693.1">
    <property type="nucleotide sequence ID" value="NZ_BOOA01000108.1"/>
</dbReference>
<protein>
    <submittedName>
        <fullName evidence="1">Uncharacterized protein</fullName>
    </submittedName>
</protein>
<organism evidence="1 2">
    <name type="scientific">Acrocarpospora phusangensis</name>
    <dbReference type="NCBI Taxonomy" id="1070424"/>
    <lineage>
        <taxon>Bacteria</taxon>
        <taxon>Bacillati</taxon>
        <taxon>Actinomycetota</taxon>
        <taxon>Actinomycetes</taxon>
        <taxon>Streptosporangiales</taxon>
        <taxon>Streptosporangiaceae</taxon>
        <taxon>Acrocarpospora</taxon>
    </lineage>
</organism>
<dbReference type="Proteomes" id="UP000640052">
    <property type="component" value="Unassembled WGS sequence"/>
</dbReference>
<evidence type="ECO:0000313" key="1">
    <source>
        <dbReference type="EMBL" id="GIH29076.1"/>
    </source>
</evidence>
<dbReference type="AlphaFoldDB" id="A0A919QJQ0"/>
<comment type="caution">
    <text evidence="1">The sequence shown here is derived from an EMBL/GenBank/DDBJ whole genome shotgun (WGS) entry which is preliminary data.</text>
</comment>
<name>A0A919QJQ0_9ACTN</name>
<proteinExistence type="predicted"/>
<accession>A0A919QJQ0</accession>
<evidence type="ECO:0000313" key="2">
    <source>
        <dbReference type="Proteomes" id="UP000640052"/>
    </source>
</evidence>